<sequence length="180" mass="19467">MTSDNAENMVKGCAQMIANSSADIKSVHVRCAAHVVNLIVQAVLNAPGVKKQLDKLRKFVSFIHNSSKQKQNLNAAAKDLMEQLVCDDAVAAAIVAGYWCLPAAPEVGSDRAPTEPEDFKVARILIPFLKTFDVITTELSGSSYPNMQMVYQFFVYMKSTVATAVVSDVPIVAEAALAME</sequence>
<accession>A0A0P1B7T1</accession>
<protein>
    <submittedName>
        <fullName evidence="1">Ribonuclease H-like domain</fullName>
    </submittedName>
</protein>
<dbReference type="SUPFAM" id="SSF53098">
    <property type="entry name" value="Ribonuclease H-like"/>
    <property type="match status" value="1"/>
</dbReference>
<dbReference type="Proteomes" id="UP000054928">
    <property type="component" value="Unassembled WGS sequence"/>
</dbReference>
<dbReference type="RefSeq" id="XP_024586640.1">
    <property type="nucleotide sequence ID" value="XM_024721552.1"/>
</dbReference>
<dbReference type="InterPro" id="IPR012337">
    <property type="entry name" value="RNaseH-like_sf"/>
</dbReference>
<dbReference type="GeneID" id="36403048"/>
<evidence type="ECO:0000313" key="2">
    <source>
        <dbReference type="Proteomes" id="UP000054928"/>
    </source>
</evidence>
<dbReference type="OrthoDB" id="1873329at2759"/>
<keyword evidence="2" id="KW-1185">Reference proteome</keyword>
<reference evidence="2" key="1">
    <citation type="submission" date="2014-09" db="EMBL/GenBank/DDBJ databases">
        <authorList>
            <person name="Sharma Rahul"/>
            <person name="Thines Marco"/>
        </authorList>
    </citation>
    <scope>NUCLEOTIDE SEQUENCE [LARGE SCALE GENOMIC DNA]</scope>
</reference>
<name>A0A0P1B7T1_PLAHL</name>
<organism evidence="1 2">
    <name type="scientific">Plasmopara halstedii</name>
    <name type="common">Downy mildew of sunflower</name>
    <dbReference type="NCBI Taxonomy" id="4781"/>
    <lineage>
        <taxon>Eukaryota</taxon>
        <taxon>Sar</taxon>
        <taxon>Stramenopiles</taxon>
        <taxon>Oomycota</taxon>
        <taxon>Peronosporomycetes</taxon>
        <taxon>Peronosporales</taxon>
        <taxon>Peronosporaceae</taxon>
        <taxon>Plasmopara</taxon>
    </lineage>
</organism>
<dbReference type="PANTHER" id="PTHR23272">
    <property type="entry name" value="BED FINGER-RELATED"/>
    <property type="match status" value="1"/>
</dbReference>
<proteinExistence type="predicted"/>
<dbReference type="EMBL" id="CCYD01003101">
    <property type="protein sequence ID" value="CEG50271.1"/>
    <property type="molecule type" value="Genomic_DNA"/>
</dbReference>
<evidence type="ECO:0000313" key="1">
    <source>
        <dbReference type="EMBL" id="CEG50271.1"/>
    </source>
</evidence>
<dbReference type="AlphaFoldDB" id="A0A0P1B7T1"/>